<sequence length="334" mass="36475">MLKQLNKGSKKQSAVRSSANGVHHVPFALRASHRGVRTNCECRKSHCLRKCRARRGRVRSDARKPSRQEAETTFDGLENHGQEIIPTWQGEVSDGAVDGGERTFTSDQPALCGKWGVCPLTGSDREQENKISTMRIRAPLWARCEQLEPAYGIYTKEPFVPLETPVASRGLCLIRLGPSVSAERGYNAAILCPAEEEKSSEARPPPSALRPSVFIGHGQARRPSDFTHRSERAHGWVTDPPQPRLRVLTSVLTAAVLSASTSESCAWVLPRGWMEGFEAGARGFTAPLGLRARALSALGILSGEDPGGLPIPTAHTGRAHQLWPGRLLFLNQIC</sequence>
<feature type="compositionally biased region" description="Polar residues" evidence="1">
    <location>
        <begin position="11"/>
        <end position="20"/>
    </location>
</feature>
<evidence type="ECO:0000256" key="1">
    <source>
        <dbReference type="SAM" id="MobiDB-lite"/>
    </source>
</evidence>
<proteinExistence type="predicted"/>
<evidence type="ECO:0000313" key="2">
    <source>
        <dbReference type="EMBL" id="KAJ8392554.1"/>
    </source>
</evidence>
<comment type="caution">
    <text evidence="2">The sequence shown here is derived from an EMBL/GenBank/DDBJ whole genome shotgun (WGS) entry which is preliminary data.</text>
</comment>
<organism evidence="2 3">
    <name type="scientific">Aldrovandia affinis</name>
    <dbReference type="NCBI Taxonomy" id="143900"/>
    <lineage>
        <taxon>Eukaryota</taxon>
        <taxon>Metazoa</taxon>
        <taxon>Chordata</taxon>
        <taxon>Craniata</taxon>
        <taxon>Vertebrata</taxon>
        <taxon>Euteleostomi</taxon>
        <taxon>Actinopterygii</taxon>
        <taxon>Neopterygii</taxon>
        <taxon>Teleostei</taxon>
        <taxon>Notacanthiformes</taxon>
        <taxon>Halosauridae</taxon>
        <taxon>Aldrovandia</taxon>
    </lineage>
</organism>
<dbReference type="EMBL" id="JAINUG010000145">
    <property type="protein sequence ID" value="KAJ8392554.1"/>
    <property type="molecule type" value="Genomic_DNA"/>
</dbReference>
<accession>A0AAD7RYB5</accession>
<dbReference type="AlphaFoldDB" id="A0AAD7RYB5"/>
<feature type="region of interest" description="Disordered" evidence="1">
    <location>
        <begin position="1"/>
        <end position="20"/>
    </location>
</feature>
<protein>
    <submittedName>
        <fullName evidence="2">Uncharacterized protein</fullName>
    </submittedName>
</protein>
<reference evidence="2" key="1">
    <citation type="journal article" date="2023" name="Science">
        <title>Genome structures resolve the early diversification of teleost fishes.</title>
        <authorList>
            <person name="Parey E."/>
            <person name="Louis A."/>
            <person name="Montfort J."/>
            <person name="Bouchez O."/>
            <person name="Roques C."/>
            <person name="Iampietro C."/>
            <person name="Lluch J."/>
            <person name="Castinel A."/>
            <person name="Donnadieu C."/>
            <person name="Desvignes T."/>
            <person name="Floi Bucao C."/>
            <person name="Jouanno E."/>
            <person name="Wen M."/>
            <person name="Mejri S."/>
            <person name="Dirks R."/>
            <person name="Jansen H."/>
            <person name="Henkel C."/>
            <person name="Chen W.J."/>
            <person name="Zahm M."/>
            <person name="Cabau C."/>
            <person name="Klopp C."/>
            <person name="Thompson A.W."/>
            <person name="Robinson-Rechavi M."/>
            <person name="Braasch I."/>
            <person name="Lecointre G."/>
            <person name="Bobe J."/>
            <person name="Postlethwait J.H."/>
            <person name="Berthelot C."/>
            <person name="Roest Crollius H."/>
            <person name="Guiguen Y."/>
        </authorList>
    </citation>
    <scope>NUCLEOTIDE SEQUENCE</scope>
    <source>
        <strain evidence="2">NC1722</strain>
    </source>
</reference>
<dbReference type="Proteomes" id="UP001221898">
    <property type="component" value="Unassembled WGS sequence"/>
</dbReference>
<keyword evidence="3" id="KW-1185">Reference proteome</keyword>
<evidence type="ECO:0000313" key="3">
    <source>
        <dbReference type="Proteomes" id="UP001221898"/>
    </source>
</evidence>
<name>A0AAD7RYB5_9TELE</name>
<gene>
    <name evidence="2" type="ORF">AAFF_G00074320</name>
</gene>